<dbReference type="GO" id="GO:0015074">
    <property type="term" value="P:DNA integration"/>
    <property type="evidence" value="ECO:0007669"/>
    <property type="project" value="InterPro"/>
</dbReference>
<evidence type="ECO:0000313" key="3">
    <source>
        <dbReference type="Proteomes" id="UP001295444"/>
    </source>
</evidence>
<dbReference type="Gene3D" id="3.30.420.10">
    <property type="entry name" value="Ribonuclease H-like superfamily/Ribonuclease H"/>
    <property type="match status" value="1"/>
</dbReference>
<dbReference type="PANTHER" id="PTHR37984">
    <property type="entry name" value="PROTEIN CBG26694"/>
    <property type="match status" value="1"/>
</dbReference>
<sequence>MTIDIENWIKKCVKCQKVGKPLSAPPSLQFVKVSAAWELVAIDIIGPFPETVDGFQYILTATDYFSKWVEAFPLKTKSVAEAGRHICSMICRYGCPKRILSDQGKEFVDQLNDQMCSILGIERSETAAYHPQTNGLDDKTNNNIKRVLTKLVKEKQNNWDVCLDATLFSIRSKVQTTTKYSPFLLMYGREAVFPAEVPVDMPLSAISLPEEQSYTKFLEERESSMEAILEATLENIAKSQEKQEMANAKKAQKHESLIYNLGDERRIKATKVKAQSTEKNRGHANGEDYIKTQIQQLSTITLPEEHSYATFLVERKSSMETINEVTLESIVAVKVEDDLCEESAEETREFNLQSWG</sequence>
<feature type="domain" description="Integrase catalytic" evidence="1">
    <location>
        <begin position="22"/>
        <end position="190"/>
    </location>
</feature>
<organism evidence="2 3">
    <name type="scientific">Pelobates cultripes</name>
    <name type="common">Western spadefoot toad</name>
    <dbReference type="NCBI Taxonomy" id="61616"/>
    <lineage>
        <taxon>Eukaryota</taxon>
        <taxon>Metazoa</taxon>
        <taxon>Chordata</taxon>
        <taxon>Craniata</taxon>
        <taxon>Vertebrata</taxon>
        <taxon>Euteleostomi</taxon>
        <taxon>Amphibia</taxon>
        <taxon>Batrachia</taxon>
        <taxon>Anura</taxon>
        <taxon>Pelobatoidea</taxon>
        <taxon>Pelobatidae</taxon>
        <taxon>Pelobates</taxon>
    </lineage>
</organism>
<gene>
    <name evidence="2" type="ORF">PECUL_23A007202</name>
</gene>
<dbReference type="EMBL" id="OW240919">
    <property type="protein sequence ID" value="CAH2310411.1"/>
    <property type="molecule type" value="Genomic_DNA"/>
</dbReference>
<dbReference type="InterPro" id="IPR012337">
    <property type="entry name" value="RNaseH-like_sf"/>
</dbReference>
<dbReference type="GO" id="GO:0003676">
    <property type="term" value="F:nucleic acid binding"/>
    <property type="evidence" value="ECO:0007669"/>
    <property type="project" value="InterPro"/>
</dbReference>
<dbReference type="Pfam" id="PF00665">
    <property type="entry name" value="rve"/>
    <property type="match status" value="1"/>
</dbReference>
<proteinExistence type="predicted"/>
<dbReference type="Proteomes" id="UP001295444">
    <property type="component" value="Chromosome 08"/>
</dbReference>
<dbReference type="SUPFAM" id="SSF53098">
    <property type="entry name" value="Ribonuclease H-like"/>
    <property type="match status" value="1"/>
</dbReference>
<dbReference type="PANTHER" id="PTHR37984:SF5">
    <property type="entry name" value="PROTEIN NYNRIN-LIKE"/>
    <property type="match status" value="1"/>
</dbReference>
<dbReference type="FunFam" id="3.30.420.10:FF:000032">
    <property type="entry name" value="Retrovirus-related Pol polyprotein from transposon 297-like Protein"/>
    <property type="match status" value="1"/>
</dbReference>
<protein>
    <submittedName>
        <fullName evidence="2">SH3-containing GRB2 3-interacting 1</fullName>
    </submittedName>
</protein>
<accession>A0AAD1SSQ0</accession>
<dbReference type="InterPro" id="IPR001584">
    <property type="entry name" value="Integrase_cat-core"/>
</dbReference>
<dbReference type="InterPro" id="IPR050951">
    <property type="entry name" value="Retrovirus_Pol_polyprotein"/>
</dbReference>
<dbReference type="AlphaFoldDB" id="A0AAD1SSQ0"/>
<name>A0AAD1SSQ0_PELCU</name>
<keyword evidence="3" id="KW-1185">Reference proteome</keyword>
<dbReference type="InterPro" id="IPR036397">
    <property type="entry name" value="RNaseH_sf"/>
</dbReference>
<dbReference type="PROSITE" id="PS50994">
    <property type="entry name" value="INTEGRASE"/>
    <property type="match status" value="1"/>
</dbReference>
<reference evidence="2" key="1">
    <citation type="submission" date="2022-03" db="EMBL/GenBank/DDBJ databases">
        <authorList>
            <person name="Alioto T."/>
            <person name="Alioto T."/>
            <person name="Gomez Garrido J."/>
        </authorList>
    </citation>
    <scope>NUCLEOTIDE SEQUENCE</scope>
</reference>
<evidence type="ECO:0000259" key="1">
    <source>
        <dbReference type="PROSITE" id="PS50994"/>
    </source>
</evidence>
<evidence type="ECO:0000313" key="2">
    <source>
        <dbReference type="EMBL" id="CAH2310411.1"/>
    </source>
</evidence>